<keyword evidence="7" id="KW-0479">Metal-binding</keyword>
<evidence type="ECO:0000256" key="10">
    <source>
        <dbReference type="ARBA" id="ARBA00023004"/>
    </source>
</evidence>
<dbReference type="InterPro" id="IPR052168">
    <property type="entry name" value="Cytochrome_b561_oxidase"/>
</dbReference>
<evidence type="ECO:0000256" key="13">
    <source>
        <dbReference type="SAM" id="Phobius"/>
    </source>
</evidence>
<feature type="transmembrane region" description="Helical" evidence="13">
    <location>
        <begin position="90"/>
        <end position="113"/>
    </location>
</feature>
<feature type="transmembrane region" description="Helical" evidence="13">
    <location>
        <begin position="141"/>
        <end position="161"/>
    </location>
</feature>
<evidence type="ECO:0000256" key="2">
    <source>
        <dbReference type="ARBA" id="ARBA00004651"/>
    </source>
</evidence>
<evidence type="ECO:0000313" key="15">
    <source>
        <dbReference type="EMBL" id="SUI69040.1"/>
    </source>
</evidence>
<evidence type="ECO:0000256" key="5">
    <source>
        <dbReference type="ARBA" id="ARBA00022617"/>
    </source>
</evidence>
<dbReference type="GO" id="GO:0009055">
    <property type="term" value="F:electron transfer activity"/>
    <property type="evidence" value="ECO:0007669"/>
    <property type="project" value="InterPro"/>
</dbReference>
<feature type="transmembrane region" description="Helical" evidence="13">
    <location>
        <begin position="52"/>
        <end position="70"/>
    </location>
</feature>
<keyword evidence="11 13" id="KW-0472">Membrane</keyword>
<dbReference type="InterPro" id="IPR016174">
    <property type="entry name" value="Di-haem_cyt_TM"/>
</dbReference>
<evidence type="ECO:0000256" key="8">
    <source>
        <dbReference type="ARBA" id="ARBA00022982"/>
    </source>
</evidence>
<dbReference type="SUPFAM" id="SSF81342">
    <property type="entry name" value="Transmembrane di-heme cytochromes"/>
    <property type="match status" value="1"/>
</dbReference>
<feature type="transmembrane region" description="Helical" evidence="13">
    <location>
        <begin position="21"/>
        <end position="40"/>
    </location>
</feature>
<dbReference type="EMBL" id="UGYN01000002">
    <property type="protein sequence ID" value="SUI69040.1"/>
    <property type="molecule type" value="Genomic_DNA"/>
</dbReference>
<keyword evidence="4" id="KW-1003">Cell membrane</keyword>
<comment type="similarity">
    <text evidence="12">Belongs to the cytochrome b561 family.</text>
</comment>
<evidence type="ECO:0000259" key="14">
    <source>
        <dbReference type="Pfam" id="PF01292"/>
    </source>
</evidence>
<dbReference type="GeneID" id="74952524"/>
<keyword evidence="5" id="KW-0349">Heme</keyword>
<dbReference type="GO" id="GO:0005886">
    <property type="term" value="C:plasma membrane"/>
    <property type="evidence" value="ECO:0007669"/>
    <property type="project" value="UniProtKB-SubCell"/>
</dbReference>
<dbReference type="GO" id="GO:0022904">
    <property type="term" value="P:respiratory electron transport chain"/>
    <property type="evidence" value="ECO:0007669"/>
    <property type="project" value="InterPro"/>
</dbReference>
<dbReference type="PANTHER" id="PTHR30529">
    <property type="entry name" value="CYTOCHROME B561"/>
    <property type="match status" value="1"/>
</dbReference>
<organism evidence="15 16">
    <name type="scientific">Serratia quinivorans</name>
    <dbReference type="NCBI Taxonomy" id="137545"/>
    <lineage>
        <taxon>Bacteria</taxon>
        <taxon>Pseudomonadati</taxon>
        <taxon>Pseudomonadota</taxon>
        <taxon>Gammaproteobacteria</taxon>
        <taxon>Enterobacterales</taxon>
        <taxon>Yersiniaceae</taxon>
        <taxon>Serratia</taxon>
    </lineage>
</organism>
<protein>
    <submittedName>
        <fullName evidence="15">Cytochrome b(N-terminal)/b6/petB</fullName>
    </submittedName>
</protein>
<keyword evidence="8" id="KW-0249">Electron transport</keyword>
<evidence type="ECO:0000256" key="4">
    <source>
        <dbReference type="ARBA" id="ARBA00022475"/>
    </source>
</evidence>
<evidence type="ECO:0000256" key="9">
    <source>
        <dbReference type="ARBA" id="ARBA00022989"/>
    </source>
</evidence>
<feature type="domain" description="Cytochrome b561 bacterial/Ni-hydrogenase" evidence="14">
    <location>
        <begin position="11"/>
        <end position="176"/>
    </location>
</feature>
<evidence type="ECO:0000256" key="3">
    <source>
        <dbReference type="ARBA" id="ARBA00022448"/>
    </source>
</evidence>
<dbReference type="Gene3D" id="1.20.950.20">
    <property type="entry name" value="Transmembrane di-heme cytochromes, Chain C"/>
    <property type="match status" value="1"/>
</dbReference>
<dbReference type="RefSeq" id="WP_012146937.1">
    <property type="nucleotide sequence ID" value="NZ_CAMIRW010000002.1"/>
</dbReference>
<keyword evidence="6 13" id="KW-0812">Transmembrane</keyword>
<evidence type="ECO:0000256" key="12">
    <source>
        <dbReference type="ARBA" id="ARBA00037975"/>
    </source>
</evidence>
<evidence type="ECO:0000256" key="1">
    <source>
        <dbReference type="ARBA" id="ARBA00001970"/>
    </source>
</evidence>
<keyword evidence="3" id="KW-0813">Transport</keyword>
<dbReference type="AlphaFoldDB" id="A0A379ZV87"/>
<evidence type="ECO:0000313" key="16">
    <source>
        <dbReference type="Proteomes" id="UP000255529"/>
    </source>
</evidence>
<comment type="cofactor">
    <cofactor evidence="1">
        <name>heme b</name>
        <dbReference type="ChEBI" id="CHEBI:60344"/>
    </cofactor>
</comment>
<accession>A0A379ZV87</accession>
<keyword evidence="10" id="KW-0408">Iron</keyword>
<dbReference type="Pfam" id="PF01292">
    <property type="entry name" value="Ni_hydr_CYTB"/>
    <property type="match status" value="1"/>
</dbReference>
<dbReference type="Proteomes" id="UP000255529">
    <property type="component" value="Unassembled WGS sequence"/>
</dbReference>
<name>A0A379ZV87_9GAMM</name>
<evidence type="ECO:0000256" key="11">
    <source>
        <dbReference type="ARBA" id="ARBA00023136"/>
    </source>
</evidence>
<keyword evidence="9 13" id="KW-1133">Transmembrane helix</keyword>
<sequence length="176" mass="20476">MTMQNKAPRSRYDRFSRILHWVLAVGIIYASLVGYGLHFISDPKIFTFFSELNMSLATVMTLLMIVRFTWRFFRPSVPYGEHIQGNKKGLVILLHEIFYLIIFVVLISGFLMLKDGYLFFGLLPVPQPLNNLEVNLFFFNVHRYSCIALGLMLLMHVAAVIKHQLFDKKNILSRMV</sequence>
<evidence type="ECO:0000256" key="7">
    <source>
        <dbReference type="ARBA" id="ARBA00022723"/>
    </source>
</evidence>
<gene>
    <name evidence="15" type="ORF">NCTC11544_03014</name>
</gene>
<dbReference type="InterPro" id="IPR011577">
    <property type="entry name" value="Cyt_b561_bac/Ni-Hgenase"/>
</dbReference>
<dbReference type="GO" id="GO:0020037">
    <property type="term" value="F:heme binding"/>
    <property type="evidence" value="ECO:0007669"/>
    <property type="project" value="TreeGrafter"/>
</dbReference>
<reference evidence="15 16" key="1">
    <citation type="submission" date="2018-06" db="EMBL/GenBank/DDBJ databases">
        <authorList>
            <consortium name="Pathogen Informatics"/>
            <person name="Doyle S."/>
        </authorList>
    </citation>
    <scope>NUCLEOTIDE SEQUENCE [LARGE SCALE GENOMIC DNA]</scope>
    <source>
        <strain evidence="15 16">NCTC11544</strain>
    </source>
</reference>
<dbReference type="GO" id="GO:0046872">
    <property type="term" value="F:metal ion binding"/>
    <property type="evidence" value="ECO:0007669"/>
    <property type="project" value="UniProtKB-KW"/>
</dbReference>
<comment type="subcellular location">
    <subcellularLocation>
        <location evidence="2">Cell membrane</location>
        <topology evidence="2">Multi-pass membrane protein</topology>
    </subcellularLocation>
</comment>
<evidence type="ECO:0000256" key="6">
    <source>
        <dbReference type="ARBA" id="ARBA00022692"/>
    </source>
</evidence>
<dbReference type="PANTHER" id="PTHR30529:SF1">
    <property type="entry name" value="CYTOCHROME B561 HOMOLOG 2"/>
    <property type="match status" value="1"/>
</dbReference>
<proteinExistence type="inferred from homology"/>